<evidence type="ECO:0000313" key="3">
    <source>
        <dbReference type="Proteomes" id="UP000030765"/>
    </source>
</evidence>
<name>A0A084WUA0_ANOSI</name>
<dbReference type="EnsemblMetazoa" id="ASIC022031-RA">
    <property type="protein sequence ID" value="ASIC022031-PA"/>
    <property type="gene ID" value="ASIC022031"/>
</dbReference>
<dbReference type="EMBL" id="ATLV01027025">
    <property type="status" value="NOT_ANNOTATED_CDS"/>
    <property type="molecule type" value="Genomic_DNA"/>
</dbReference>
<accession>A0A084WUA0</accession>
<gene>
    <name evidence="1" type="ORF">ZHAS_00022031</name>
</gene>
<dbReference type="VEuPathDB" id="VectorBase:ASIC022031"/>
<reference evidence="2" key="2">
    <citation type="submission" date="2020-05" db="UniProtKB">
        <authorList>
            <consortium name="EnsemblMetazoa"/>
        </authorList>
    </citation>
    <scope>IDENTIFICATION</scope>
</reference>
<reference evidence="1 3" key="1">
    <citation type="journal article" date="2014" name="BMC Genomics">
        <title>Genome sequence of Anopheles sinensis provides insight into genetics basis of mosquito competence for malaria parasites.</title>
        <authorList>
            <person name="Zhou D."/>
            <person name="Zhang D."/>
            <person name="Ding G."/>
            <person name="Shi L."/>
            <person name="Hou Q."/>
            <person name="Ye Y."/>
            <person name="Xu Y."/>
            <person name="Zhou H."/>
            <person name="Xiong C."/>
            <person name="Li S."/>
            <person name="Yu J."/>
            <person name="Hong S."/>
            <person name="Yu X."/>
            <person name="Zou P."/>
            <person name="Chen C."/>
            <person name="Chang X."/>
            <person name="Wang W."/>
            <person name="Lv Y."/>
            <person name="Sun Y."/>
            <person name="Ma L."/>
            <person name="Shen B."/>
            <person name="Zhu C."/>
        </authorList>
    </citation>
    <scope>NUCLEOTIDE SEQUENCE [LARGE SCALE GENOMIC DNA]</scope>
</reference>
<protein>
    <submittedName>
        <fullName evidence="1 2">Nitrous oxide reductase</fullName>
    </submittedName>
</protein>
<dbReference type="EMBL" id="KE525421">
    <property type="protein sequence ID" value="KFB53794.1"/>
    <property type="molecule type" value="Genomic_DNA"/>
</dbReference>
<organism evidence="1">
    <name type="scientific">Anopheles sinensis</name>
    <name type="common">Mosquito</name>
    <dbReference type="NCBI Taxonomy" id="74873"/>
    <lineage>
        <taxon>Eukaryota</taxon>
        <taxon>Metazoa</taxon>
        <taxon>Ecdysozoa</taxon>
        <taxon>Arthropoda</taxon>
        <taxon>Hexapoda</taxon>
        <taxon>Insecta</taxon>
        <taxon>Pterygota</taxon>
        <taxon>Neoptera</taxon>
        <taxon>Endopterygota</taxon>
        <taxon>Diptera</taxon>
        <taxon>Nematocera</taxon>
        <taxon>Culicoidea</taxon>
        <taxon>Culicidae</taxon>
        <taxon>Anophelinae</taxon>
        <taxon>Anopheles</taxon>
    </lineage>
</organism>
<evidence type="ECO:0000313" key="1">
    <source>
        <dbReference type="EMBL" id="KFB53794.1"/>
    </source>
</evidence>
<evidence type="ECO:0000313" key="2">
    <source>
        <dbReference type="EnsemblMetazoa" id="ASIC022031-PA"/>
    </source>
</evidence>
<keyword evidence="3" id="KW-1185">Reference proteome</keyword>
<dbReference type="Proteomes" id="UP000030765">
    <property type="component" value="Unassembled WGS sequence"/>
</dbReference>
<proteinExistence type="predicted"/>
<dbReference type="AlphaFoldDB" id="A0A084WUA0"/>
<sequence length="84" mass="9691">MWLVRKRQRFSTKGHTRARTGKEKDFIAFILRTARKGRAKDVVPGDENAADVYNLCAATVRSWELSLSKCRGGWRPAEWIMLPK</sequence>